<sequence length="476" mass="52659">MKTLLKILLKNKVIKMFKTLKQFFIAALLSLIITSLIPVPKAYASACEPQGEICFIGWSESRPQDGQTWRSSDNFSTRYCEGDLIQWQIELTDEADQIEFSVAQDQPGSDPTIFRDLRDCSFTELVKDPKMYIGNPNGATQLFQVLGYTSTCEDNGGGNQNTTCDYSDSLNIGQVFKPMSHNSYELQYANSLAEVLDQVKAIEIDIFDSPFGIGGGGSVPGNWFVFHNPTDFPRNNCSGKFLSDCLNDVRQWHEENPEHELVTILIDKKQGWGQKGEQRGPQDLDALIIRILSPNNADIFYEPTDLLEGEGCLQNSEGLSSMRVAAQNNCWGKEGDYKGQFMVIIGGSGPAGGITGNPNPVIAQYVRDTNYNQGLIFACPDVETLEEITGIPKSFDAKTAESVVCDNFIFESMSSSLGEAVRSNNYVSHVGVISPENDCSYSTAVNSYGLSYIGIDNFEIKDWNDGRMKGGYNCEQ</sequence>
<dbReference type="Proteomes" id="UP000003959">
    <property type="component" value="Unassembled WGS sequence"/>
</dbReference>
<keyword evidence="2" id="KW-1185">Reference proteome</keyword>
<dbReference type="EMBL" id="GL890930">
    <property type="protein sequence ID" value="EGJ31980.1"/>
    <property type="molecule type" value="Genomic_DNA"/>
</dbReference>
<dbReference type="SUPFAM" id="SSF51695">
    <property type="entry name" value="PLC-like phosphodiesterases"/>
    <property type="match status" value="1"/>
</dbReference>
<dbReference type="AlphaFoldDB" id="F4XU04"/>
<name>F4XU04_9CYAN</name>
<reference evidence="2" key="1">
    <citation type="journal article" date="2011" name="Proc. Natl. Acad. Sci. U.S.A.">
        <title>Genomic insights into the physiology and ecology of the marine filamentous cyanobacterium Lyngbya majuscula.</title>
        <authorList>
            <person name="Jones A.C."/>
            <person name="Monroe E.A."/>
            <person name="Podell S."/>
            <person name="Hess W.R."/>
            <person name="Klages S."/>
            <person name="Esquenazi E."/>
            <person name="Niessen S."/>
            <person name="Hoover H."/>
            <person name="Rothmann M."/>
            <person name="Lasken R.S."/>
            <person name="Yates J.R.III."/>
            <person name="Reinhardt R."/>
            <person name="Kube M."/>
            <person name="Burkart M.D."/>
            <person name="Allen E.E."/>
            <person name="Dorrestein P.C."/>
            <person name="Gerwick W.H."/>
            <person name="Gerwick L."/>
        </authorList>
    </citation>
    <scope>NUCLEOTIDE SEQUENCE [LARGE SCALE GENOMIC DNA]</scope>
    <source>
        <strain evidence="2">3L</strain>
    </source>
</reference>
<dbReference type="GO" id="GO:0008081">
    <property type="term" value="F:phosphoric diester hydrolase activity"/>
    <property type="evidence" value="ECO:0007669"/>
    <property type="project" value="InterPro"/>
</dbReference>
<proteinExistence type="predicted"/>
<dbReference type="InterPro" id="IPR017946">
    <property type="entry name" value="PLC-like_Pdiesterase_TIM-brl"/>
</dbReference>
<organism evidence="1 2">
    <name type="scientific">Moorena producens 3L</name>
    <dbReference type="NCBI Taxonomy" id="489825"/>
    <lineage>
        <taxon>Bacteria</taxon>
        <taxon>Bacillati</taxon>
        <taxon>Cyanobacteriota</taxon>
        <taxon>Cyanophyceae</taxon>
        <taxon>Coleofasciculales</taxon>
        <taxon>Coleofasciculaceae</taxon>
        <taxon>Moorena</taxon>
    </lineage>
</organism>
<evidence type="ECO:0000313" key="2">
    <source>
        <dbReference type="Proteomes" id="UP000003959"/>
    </source>
</evidence>
<dbReference type="Gene3D" id="3.20.20.190">
    <property type="entry name" value="Phosphatidylinositol (PI) phosphodiesterase"/>
    <property type="match status" value="1"/>
</dbReference>
<protein>
    <submittedName>
        <fullName evidence="1">Uncharacterized protein</fullName>
    </submittedName>
</protein>
<dbReference type="GO" id="GO:0006629">
    <property type="term" value="P:lipid metabolic process"/>
    <property type="evidence" value="ECO:0007669"/>
    <property type="project" value="InterPro"/>
</dbReference>
<accession>F4XU04</accession>
<evidence type="ECO:0000313" key="1">
    <source>
        <dbReference type="EMBL" id="EGJ31980.1"/>
    </source>
</evidence>
<dbReference type="eggNOG" id="ENOG5030I2J">
    <property type="taxonomic scope" value="Bacteria"/>
</dbReference>
<dbReference type="HOGENOM" id="CLU_573430_0_0_3"/>
<gene>
    <name evidence="1" type="ORF">LYNGBM3L_31590</name>
</gene>